<proteinExistence type="predicted"/>
<name>H8XRM0_FLAIG</name>
<dbReference type="InterPro" id="IPR000182">
    <property type="entry name" value="GNAT_dom"/>
</dbReference>
<accession>H8XRM0</accession>
<dbReference type="GO" id="GO:0016747">
    <property type="term" value="F:acyltransferase activity, transferring groups other than amino-acyl groups"/>
    <property type="evidence" value="ECO:0007669"/>
    <property type="project" value="InterPro"/>
</dbReference>
<evidence type="ECO:0000313" key="4">
    <source>
        <dbReference type="EMBL" id="CCG54454.1"/>
    </source>
</evidence>
<evidence type="ECO:0000259" key="3">
    <source>
        <dbReference type="PROSITE" id="PS51186"/>
    </source>
</evidence>
<dbReference type="Gene3D" id="3.40.630.30">
    <property type="match status" value="1"/>
</dbReference>
<dbReference type="CDD" id="cd04301">
    <property type="entry name" value="NAT_SF"/>
    <property type="match status" value="1"/>
</dbReference>
<dbReference type="Proteomes" id="UP000007599">
    <property type="component" value="Chromosome I"/>
</dbReference>
<dbReference type="AlphaFoldDB" id="H8XRM0"/>
<dbReference type="eggNOG" id="COG0456">
    <property type="taxonomic scope" value="Bacteria"/>
</dbReference>
<dbReference type="PATRIC" id="fig|1094466.5.peg.2493"/>
<reference evidence="5" key="2">
    <citation type="submission" date="2012-03" db="EMBL/GenBank/DDBJ databases">
        <title>Complete genome sequence of Flavobacterium indicum GPTSA100-9T, isolated from warm spring water.</title>
        <authorList>
            <person name="Barbier P."/>
            <person name="Houel A."/>
            <person name="Loux V."/>
            <person name="Poulain J."/>
            <person name="Bernardet J.-F."/>
            <person name="Touchon M."/>
            <person name="Duchaud E."/>
        </authorList>
    </citation>
    <scope>NUCLEOTIDE SEQUENCE [LARGE SCALE GENOMIC DNA]</scope>
    <source>
        <strain evidence="5">DSM 17447 / CIP 109464 / GPTSA100-9</strain>
    </source>
</reference>
<protein>
    <submittedName>
        <fullName evidence="4">Probable acetyltransferase, GNAT family</fullName>
        <ecNumber evidence="4">2.3.1.-</ecNumber>
    </submittedName>
</protein>
<dbReference type="Pfam" id="PF00583">
    <property type="entry name" value="Acetyltransf_1"/>
    <property type="match status" value="1"/>
</dbReference>
<dbReference type="SUPFAM" id="SSF55729">
    <property type="entry name" value="Acyl-CoA N-acyltransferases (Nat)"/>
    <property type="match status" value="1"/>
</dbReference>
<evidence type="ECO:0000256" key="2">
    <source>
        <dbReference type="ARBA" id="ARBA00023315"/>
    </source>
</evidence>
<dbReference type="STRING" id="1094466.KQS_12750"/>
<sequence>MNIIRCNSYDTILENYSIIQQLYDSSFTKEKYESLIKEMIPNGYKQIAIYEEEKLVAVSGYWINTKLYTGKYLEIDNFVVDENHHGKGFGKMLIEEIEKIAKNNNANAIVLDAFSTNFSAHKFYYNHGYVPKGFHFVKFI</sequence>
<dbReference type="InterPro" id="IPR050680">
    <property type="entry name" value="YpeA/RimI_acetyltransf"/>
</dbReference>
<dbReference type="PROSITE" id="PS51186">
    <property type="entry name" value="GNAT"/>
    <property type="match status" value="1"/>
</dbReference>
<keyword evidence="5" id="KW-1185">Reference proteome</keyword>
<feature type="domain" description="N-acetyltransferase" evidence="3">
    <location>
        <begin position="2"/>
        <end position="140"/>
    </location>
</feature>
<reference evidence="4 5" key="1">
    <citation type="journal article" date="2012" name="J. Bacteriol.">
        <title>Complete Genome Sequence of Flavobacterium indicum GPSTA100-9T, Isolated from Warm Spring Water.</title>
        <authorList>
            <person name="Barbier P."/>
            <person name="Houel A."/>
            <person name="Loux V."/>
            <person name="Poulain J."/>
            <person name="Bernardet J.F."/>
            <person name="Touchon M."/>
            <person name="Duchaud E."/>
        </authorList>
    </citation>
    <scope>NUCLEOTIDE SEQUENCE [LARGE SCALE GENOMIC DNA]</scope>
    <source>
        <strain evidence="5">DSM 17447 / CIP 109464 / GPTSA100-9</strain>
    </source>
</reference>
<dbReference type="PANTHER" id="PTHR43420">
    <property type="entry name" value="ACETYLTRANSFERASE"/>
    <property type="match status" value="1"/>
</dbReference>
<dbReference type="HOGENOM" id="CLU_013985_34_2_10"/>
<dbReference type="InterPro" id="IPR016181">
    <property type="entry name" value="Acyl_CoA_acyltransferase"/>
</dbReference>
<dbReference type="OrthoDB" id="9789603at2"/>
<organism evidence="4 5">
    <name type="scientific">Flavobacterium indicum (strain DSM 17447 / CIP 109464 / GPTSA100-9)</name>
    <dbReference type="NCBI Taxonomy" id="1094466"/>
    <lineage>
        <taxon>Bacteria</taxon>
        <taxon>Pseudomonadati</taxon>
        <taxon>Bacteroidota</taxon>
        <taxon>Flavobacteriia</taxon>
        <taxon>Flavobacteriales</taxon>
        <taxon>Flavobacteriaceae</taxon>
        <taxon>Flavobacterium</taxon>
    </lineage>
</organism>
<dbReference type="RefSeq" id="WP_014389572.1">
    <property type="nucleotide sequence ID" value="NC_017025.1"/>
</dbReference>
<keyword evidence="2 4" id="KW-0012">Acyltransferase</keyword>
<gene>
    <name evidence="4" type="ordered locus">KQS_12750</name>
</gene>
<evidence type="ECO:0000256" key="1">
    <source>
        <dbReference type="ARBA" id="ARBA00022679"/>
    </source>
</evidence>
<keyword evidence="1 4" id="KW-0808">Transferase</keyword>
<dbReference type="EC" id="2.3.1.-" evidence="4"/>
<evidence type="ECO:0000313" key="5">
    <source>
        <dbReference type="Proteomes" id="UP000007599"/>
    </source>
</evidence>
<dbReference type="KEGG" id="fin:KQS_12750"/>
<dbReference type="EMBL" id="HE774682">
    <property type="protein sequence ID" value="CCG54454.1"/>
    <property type="molecule type" value="Genomic_DNA"/>
</dbReference>